<keyword evidence="1" id="KW-0812">Transmembrane</keyword>
<keyword evidence="1" id="KW-1133">Transmembrane helix</keyword>
<sequence length="231" mass="25319">MIFTLPLALKRLCKQKESTDCNDDCFIRKRRTGFGSWISKNVKKNIAFIFAFLSFPLFCFGHGGSDNGGMECGILSQGGYAIHLDVYVYGRMGQFKTYCQNIPNTGKMTMVFDLITPDLRTIPLEVKVVDESTGKPILEVPPKLYSSGVASIDVTFEKTGKYMTHITLVKGDGSNPIVFKFPINVGLSSFLTSPIVMGGIVLGIVVVGALIFFFVSKRRREAASSIASSKA</sequence>
<evidence type="ECO:0000256" key="1">
    <source>
        <dbReference type="SAM" id="Phobius"/>
    </source>
</evidence>
<feature type="transmembrane region" description="Helical" evidence="1">
    <location>
        <begin position="195"/>
        <end position="215"/>
    </location>
</feature>
<proteinExistence type="predicted"/>
<protein>
    <submittedName>
        <fullName evidence="3">Uncharacterized protein</fullName>
    </submittedName>
</protein>
<dbReference type="Proteomes" id="UP000031594">
    <property type="component" value="Unassembled WGS sequence"/>
</dbReference>
<dbReference type="STRING" id="1202785.A946_01035"/>
<reference evidence="3" key="2">
    <citation type="journal article" date="2019" name="BMC Genomics">
        <title>Complete genome sequence analysis of the thermoacidophilic verrucomicrobial methanotroph 'Candidatus Methylacidiphilum kamchatkense' strain Kam1 and comparison with its closest relatives.</title>
        <authorList>
            <person name="Kruse T."/>
            <person name="Ratnadevi C.M."/>
            <person name="Erikstad H.A."/>
            <person name="Birkeland N.K."/>
        </authorList>
    </citation>
    <scope>NUCLEOTIDE SEQUENCE</scope>
    <source>
        <strain evidence="3">Kam1</strain>
    </source>
</reference>
<evidence type="ECO:0000313" key="2">
    <source>
        <dbReference type="EMBL" id="KIE59325.1"/>
    </source>
</evidence>
<dbReference type="AlphaFoldDB" id="A0A0C1V6J1"/>
<evidence type="ECO:0000313" key="5">
    <source>
        <dbReference type="Proteomes" id="UP000315925"/>
    </source>
</evidence>
<dbReference type="KEGG" id="mkc:kam1_1483"/>
<dbReference type="OrthoDB" id="194033at2"/>
<name>A0A0C1V6J1_9BACT</name>
<reference evidence="5" key="3">
    <citation type="submission" date="2019-03" db="EMBL/GenBank/DDBJ databases">
        <title>Complete genome of Methylacidiphilum kamchatkense Kam1.</title>
        <authorList>
            <person name="Kruse T."/>
            <person name="Murarilal Ratnadevi C."/>
            <person name="Erikstad H.-A."/>
            <person name="Birkeland N.-K."/>
        </authorList>
    </citation>
    <scope>NUCLEOTIDE SEQUENCE [LARGE SCALE GENOMIC DNA]</scope>
    <source>
        <strain evidence="5">kam1</strain>
    </source>
</reference>
<evidence type="ECO:0000313" key="3">
    <source>
        <dbReference type="EMBL" id="QDQ42704.1"/>
    </source>
</evidence>
<reference evidence="2 4" key="1">
    <citation type="submission" date="2014-08" db="EMBL/GenBank/DDBJ databases">
        <title>Methylacidiphilum kamchatkense strain Kam1 draft genome sequence.</title>
        <authorList>
            <person name="Birkeland N.-K."/>
            <person name="Erikstad H.A."/>
        </authorList>
    </citation>
    <scope>NUCLEOTIDE SEQUENCE [LARGE SCALE GENOMIC DNA]</scope>
    <source>
        <strain evidence="2 4">Kam1</strain>
    </source>
</reference>
<dbReference type="RefSeq" id="WP_039720597.1">
    <property type="nucleotide sequence ID" value="NZ_CP037899.1"/>
</dbReference>
<gene>
    <name evidence="2" type="ORF">A946_01035</name>
    <name evidence="3" type="ORF">kam1_1483</name>
</gene>
<dbReference type="EMBL" id="JQNX01000001">
    <property type="protein sequence ID" value="KIE59325.1"/>
    <property type="molecule type" value="Genomic_DNA"/>
</dbReference>
<keyword evidence="4" id="KW-1185">Reference proteome</keyword>
<dbReference type="Proteomes" id="UP000315925">
    <property type="component" value="Chromosome"/>
</dbReference>
<evidence type="ECO:0000313" key="4">
    <source>
        <dbReference type="Proteomes" id="UP000031594"/>
    </source>
</evidence>
<dbReference type="EMBL" id="CP037899">
    <property type="protein sequence ID" value="QDQ42704.1"/>
    <property type="molecule type" value="Genomic_DNA"/>
</dbReference>
<organism evidence="3 5">
    <name type="scientific">Methylacidiphilum kamchatkense Kam1</name>
    <dbReference type="NCBI Taxonomy" id="1202785"/>
    <lineage>
        <taxon>Bacteria</taxon>
        <taxon>Pseudomonadati</taxon>
        <taxon>Verrucomicrobiota</taxon>
        <taxon>Methylacidiphilae</taxon>
        <taxon>Methylacidiphilales</taxon>
        <taxon>Methylacidiphilaceae</taxon>
        <taxon>Methylacidiphilum (ex Ratnadevi et al. 2023)</taxon>
    </lineage>
</organism>
<keyword evidence="1" id="KW-0472">Membrane</keyword>
<accession>A0A0C1V6J1</accession>